<proteinExistence type="predicted"/>
<keyword evidence="1" id="KW-0677">Repeat</keyword>
<name>A0AAN9K1J7_CANGL</name>
<dbReference type="PROSITE" id="PS51375">
    <property type="entry name" value="PPR"/>
    <property type="match status" value="3"/>
</dbReference>
<dbReference type="Pfam" id="PF01535">
    <property type="entry name" value="PPR"/>
    <property type="match status" value="4"/>
</dbReference>
<sequence length="610" mass="68046">MLSVLTQLQFFPRKLEVKALAIITCDHMLRSTVLEAKRGSLFQACFVSKNVHTVATREEMYSNMLQGYAKDSNLFGGRAIHARLIIGSIPLTLFLQNHLLNMYVKIGDLPSGLKMFDEMPQRNVVSWSAVMAGCVQNDYASEALSLFNRMHHEGLTKPNEFTFVSALQACSLTENVTLAYQIYSLVVRSGLVSNIFLLNAFLTALVRHGKLAEALQVFETSPGKDIVSWNTMIGGYLQFSCEKIPEFWCCMNRKGMKPDNFTFASVLTGLAALSYLQMGTQVHAHLVKSGYGDDICVGNSLADMYIKNRKLAEGFRAFDEMPNKDVCSWSQMAAGCLHCGEPRKALAVTAQMKKMGVNPNKFTLATALNACATLASLEEGKQIHCLRIKLETDIDVCVDNALLDMYAKCGCMYGVWSLFRSMDSRSVISWTTMIMACAQNGQSREALQIFDEMIRESSVVPNHITFICVLYACSQGGFVDEGWKYFSSMTKDYGIFPGEDHYACMVNILGRAGLIKEAKELILRMPFQPGVLVWQTLLSACQVHGDVETGKLAAQHAIRQDQKDSSTYLLLSNMFAEFSNWDGVVILRELMEMTDIKKVPGSSWIEIEKI</sequence>
<dbReference type="AlphaFoldDB" id="A0AAN9K1J7"/>
<dbReference type="FunFam" id="1.25.40.10:FF:000808">
    <property type="entry name" value="Pentatricopeptide repeat-containing protein At4g32430, mitochondrial"/>
    <property type="match status" value="1"/>
</dbReference>
<dbReference type="InterPro" id="IPR002885">
    <property type="entry name" value="PPR_rpt"/>
</dbReference>
<feature type="repeat" description="PPR" evidence="2">
    <location>
        <begin position="123"/>
        <end position="157"/>
    </location>
</feature>
<dbReference type="Gene3D" id="1.25.40.10">
    <property type="entry name" value="Tetratricopeptide repeat domain"/>
    <property type="match status" value="5"/>
</dbReference>
<dbReference type="Pfam" id="PF20431">
    <property type="entry name" value="E_motif"/>
    <property type="match status" value="1"/>
</dbReference>
<dbReference type="GO" id="GO:0003723">
    <property type="term" value="F:RNA binding"/>
    <property type="evidence" value="ECO:0007669"/>
    <property type="project" value="InterPro"/>
</dbReference>
<dbReference type="NCBIfam" id="TIGR00756">
    <property type="entry name" value="PPR"/>
    <property type="match status" value="4"/>
</dbReference>
<evidence type="ECO:0008006" key="5">
    <source>
        <dbReference type="Google" id="ProtNLM"/>
    </source>
</evidence>
<reference evidence="3 4" key="1">
    <citation type="submission" date="2024-01" db="EMBL/GenBank/DDBJ databases">
        <title>The genomes of 5 underutilized Papilionoideae crops provide insights into root nodulation and disease resistanc.</title>
        <authorList>
            <person name="Jiang F."/>
        </authorList>
    </citation>
    <scope>NUCLEOTIDE SEQUENCE [LARGE SCALE GENOMIC DNA]</scope>
    <source>
        <strain evidence="3">LVBAO_FW01</strain>
        <tissue evidence="3">Leaves</tissue>
    </source>
</reference>
<dbReference type="InterPro" id="IPR046848">
    <property type="entry name" value="E_motif"/>
</dbReference>
<evidence type="ECO:0000256" key="1">
    <source>
        <dbReference type="ARBA" id="ARBA00022737"/>
    </source>
</evidence>
<evidence type="ECO:0000313" key="3">
    <source>
        <dbReference type="EMBL" id="KAK7308218.1"/>
    </source>
</evidence>
<gene>
    <name evidence="3" type="ORF">VNO77_41818</name>
</gene>
<dbReference type="GO" id="GO:0009451">
    <property type="term" value="P:RNA modification"/>
    <property type="evidence" value="ECO:0007669"/>
    <property type="project" value="InterPro"/>
</dbReference>
<dbReference type="Proteomes" id="UP001367508">
    <property type="component" value="Unassembled WGS sequence"/>
</dbReference>
<dbReference type="FunFam" id="1.25.40.10:FF:000381">
    <property type="entry name" value="Pentatricopeptide repeat-containing protein"/>
    <property type="match status" value="1"/>
</dbReference>
<organism evidence="3 4">
    <name type="scientific">Canavalia gladiata</name>
    <name type="common">Sword bean</name>
    <name type="synonym">Dolichos gladiatus</name>
    <dbReference type="NCBI Taxonomy" id="3824"/>
    <lineage>
        <taxon>Eukaryota</taxon>
        <taxon>Viridiplantae</taxon>
        <taxon>Streptophyta</taxon>
        <taxon>Embryophyta</taxon>
        <taxon>Tracheophyta</taxon>
        <taxon>Spermatophyta</taxon>
        <taxon>Magnoliopsida</taxon>
        <taxon>eudicotyledons</taxon>
        <taxon>Gunneridae</taxon>
        <taxon>Pentapetalae</taxon>
        <taxon>rosids</taxon>
        <taxon>fabids</taxon>
        <taxon>Fabales</taxon>
        <taxon>Fabaceae</taxon>
        <taxon>Papilionoideae</taxon>
        <taxon>50 kb inversion clade</taxon>
        <taxon>NPAAA clade</taxon>
        <taxon>indigoferoid/millettioid clade</taxon>
        <taxon>Phaseoleae</taxon>
        <taxon>Canavalia</taxon>
    </lineage>
</organism>
<evidence type="ECO:0000313" key="4">
    <source>
        <dbReference type="Proteomes" id="UP001367508"/>
    </source>
</evidence>
<dbReference type="PANTHER" id="PTHR47926:SF349">
    <property type="entry name" value="(WILD MALAYSIAN BANANA) HYPOTHETICAL PROTEIN"/>
    <property type="match status" value="1"/>
</dbReference>
<dbReference type="FunFam" id="1.25.40.10:FF:001681">
    <property type="entry name" value="Pentatricopeptide repeat-containing protein At4g33170 family"/>
    <property type="match status" value="1"/>
</dbReference>
<keyword evidence="4" id="KW-1185">Reference proteome</keyword>
<evidence type="ECO:0000256" key="2">
    <source>
        <dbReference type="PROSITE-ProRule" id="PRU00708"/>
    </source>
</evidence>
<feature type="repeat" description="PPR" evidence="2">
    <location>
        <begin position="325"/>
        <end position="359"/>
    </location>
</feature>
<accession>A0AAN9K1J7</accession>
<dbReference type="InterPro" id="IPR046960">
    <property type="entry name" value="PPR_At4g14850-like_plant"/>
</dbReference>
<dbReference type="InterPro" id="IPR011990">
    <property type="entry name" value="TPR-like_helical_dom_sf"/>
</dbReference>
<dbReference type="PANTHER" id="PTHR47926">
    <property type="entry name" value="PENTATRICOPEPTIDE REPEAT-CONTAINING PROTEIN"/>
    <property type="match status" value="1"/>
</dbReference>
<dbReference type="Pfam" id="PF13041">
    <property type="entry name" value="PPR_2"/>
    <property type="match status" value="3"/>
</dbReference>
<dbReference type="FunFam" id="1.25.40.10:FF:001979">
    <property type="entry name" value="Pentatricopeptide repeat-containing protein"/>
    <property type="match status" value="1"/>
</dbReference>
<feature type="repeat" description="PPR" evidence="2">
    <location>
        <begin position="426"/>
        <end position="460"/>
    </location>
</feature>
<comment type="caution">
    <text evidence="3">The sequence shown here is derived from an EMBL/GenBank/DDBJ whole genome shotgun (WGS) entry which is preliminary data.</text>
</comment>
<protein>
    <recommendedName>
        <fullName evidence="5">Pentatricopeptide repeat-containing protein</fullName>
    </recommendedName>
</protein>
<dbReference type="EMBL" id="JAYMYQ010000010">
    <property type="protein sequence ID" value="KAK7308218.1"/>
    <property type="molecule type" value="Genomic_DNA"/>
</dbReference>